<proteinExistence type="predicted"/>
<reference evidence="2" key="1">
    <citation type="submission" date="2018-05" db="EMBL/GenBank/DDBJ databases">
        <authorList>
            <person name="Lanie J.A."/>
            <person name="Ng W.-L."/>
            <person name="Kazmierczak K.M."/>
            <person name="Andrzejewski T.M."/>
            <person name="Davidsen T.M."/>
            <person name="Wayne K.J."/>
            <person name="Tettelin H."/>
            <person name="Glass J.I."/>
            <person name="Rusch D."/>
            <person name="Podicherti R."/>
            <person name="Tsui H.-C.T."/>
            <person name="Winkler M.E."/>
        </authorList>
    </citation>
    <scope>NUCLEOTIDE SEQUENCE</scope>
</reference>
<dbReference type="AlphaFoldDB" id="A0A382ET97"/>
<feature type="transmembrane region" description="Helical" evidence="1">
    <location>
        <begin position="6"/>
        <end position="26"/>
    </location>
</feature>
<feature type="non-terminal residue" evidence="2">
    <location>
        <position position="50"/>
    </location>
</feature>
<dbReference type="EMBL" id="UINC01045898">
    <property type="protein sequence ID" value="SVB53203.1"/>
    <property type="molecule type" value="Genomic_DNA"/>
</dbReference>
<sequence>MLLEASTVLIANIEAIGLIGALGVVFEMWKQQRFARGLAKDIGQKYRNYR</sequence>
<keyword evidence="1" id="KW-0472">Membrane</keyword>
<gene>
    <name evidence="2" type="ORF">METZ01_LOCUS206057</name>
</gene>
<keyword evidence="1" id="KW-1133">Transmembrane helix</keyword>
<accession>A0A382ET97</accession>
<name>A0A382ET97_9ZZZZ</name>
<evidence type="ECO:0000256" key="1">
    <source>
        <dbReference type="SAM" id="Phobius"/>
    </source>
</evidence>
<keyword evidence="1" id="KW-0812">Transmembrane</keyword>
<organism evidence="2">
    <name type="scientific">marine metagenome</name>
    <dbReference type="NCBI Taxonomy" id="408172"/>
    <lineage>
        <taxon>unclassified sequences</taxon>
        <taxon>metagenomes</taxon>
        <taxon>ecological metagenomes</taxon>
    </lineage>
</organism>
<evidence type="ECO:0000313" key="2">
    <source>
        <dbReference type="EMBL" id="SVB53203.1"/>
    </source>
</evidence>
<protein>
    <submittedName>
        <fullName evidence="2">Uncharacterized protein</fullName>
    </submittedName>
</protein>